<dbReference type="EMBL" id="JAIQCV010000012">
    <property type="protein sequence ID" value="KAH1040271.1"/>
    <property type="molecule type" value="Genomic_DNA"/>
</dbReference>
<accession>A0A9D3ZJZ8</accession>
<dbReference type="InterPro" id="IPR044824">
    <property type="entry name" value="MAIN-like"/>
</dbReference>
<dbReference type="InterPro" id="IPR019557">
    <property type="entry name" value="AminoTfrase-like_pln_mobile"/>
</dbReference>
<evidence type="ECO:0000313" key="3">
    <source>
        <dbReference type="Proteomes" id="UP000828251"/>
    </source>
</evidence>
<evidence type="ECO:0000259" key="1">
    <source>
        <dbReference type="Pfam" id="PF10536"/>
    </source>
</evidence>
<dbReference type="Proteomes" id="UP000828251">
    <property type="component" value="Unassembled WGS sequence"/>
</dbReference>
<proteinExistence type="predicted"/>
<dbReference type="Pfam" id="PF10536">
    <property type="entry name" value="PMD"/>
    <property type="match status" value="1"/>
</dbReference>
<dbReference type="PANTHER" id="PTHR46033:SF8">
    <property type="entry name" value="PROTEIN MAINTENANCE OF MERISTEMS-LIKE"/>
    <property type="match status" value="1"/>
</dbReference>
<name>A0A9D3ZJZ8_9ROSI</name>
<keyword evidence="3" id="KW-1185">Reference proteome</keyword>
<sequence length="108" mass="12929">MNAPDVVKEQYARAIILRLIEGILIPNKSQILVNIRWLLHLVNFKESRRMSWRSSMVATLYRELCRATKLDKMSIDSCLLLLQSWAYWQLPFLRPRVNNPYMFPFMTR</sequence>
<feature type="domain" description="Aminotransferase-like plant mobile" evidence="1">
    <location>
        <begin position="9"/>
        <end position="98"/>
    </location>
</feature>
<dbReference type="PANTHER" id="PTHR46033">
    <property type="entry name" value="PROTEIN MAIN-LIKE 2"/>
    <property type="match status" value="1"/>
</dbReference>
<protein>
    <recommendedName>
        <fullName evidence="1">Aminotransferase-like plant mobile domain-containing protein</fullName>
    </recommendedName>
</protein>
<dbReference type="GO" id="GO:0010073">
    <property type="term" value="P:meristem maintenance"/>
    <property type="evidence" value="ECO:0007669"/>
    <property type="project" value="InterPro"/>
</dbReference>
<dbReference type="AlphaFoldDB" id="A0A9D3ZJZ8"/>
<gene>
    <name evidence="2" type="ORF">J1N35_042014</name>
</gene>
<evidence type="ECO:0000313" key="2">
    <source>
        <dbReference type="EMBL" id="KAH1040271.1"/>
    </source>
</evidence>
<reference evidence="2 3" key="1">
    <citation type="journal article" date="2021" name="Plant Biotechnol. J.">
        <title>Multi-omics assisted identification of the key and species-specific regulatory components of drought-tolerant mechanisms in Gossypium stocksii.</title>
        <authorList>
            <person name="Yu D."/>
            <person name="Ke L."/>
            <person name="Zhang D."/>
            <person name="Wu Y."/>
            <person name="Sun Y."/>
            <person name="Mei J."/>
            <person name="Sun J."/>
            <person name="Sun Y."/>
        </authorList>
    </citation>
    <scope>NUCLEOTIDE SEQUENCE [LARGE SCALE GENOMIC DNA]</scope>
    <source>
        <strain evidence="3">cv. E1</strain>
        <tissue evidence="2">Leaf</tissue>
    </source>
</reference>
<dbReference type="OrthoDB" id="1716420at2759"/>
<organism evidence="2 3">
    <name type="scientific">Gossypium stocksii</name>
    <dbReference type="NCBI Taxonomy" id="47602"/>
    <lineage>
        <taxon>Eukaryota</taxon>
        <taxon>Viridiplantae</taxon>
        <taxon>Streptophyta</taxon>
        <taxon>Embryophyta</taxon>
        <taxon>Tracheophyta</taxon>
        <taxon>Spermatophyta</taxon>
        <taxon>Magnoliopsida</taxon>
        <taxon>eudicotyledons</taxon>
        <taxon>Gunneridae</taxon>
        <taxon>Pentapetalae</taxon>
        <taxon>rosids</taxon>
        <taxon>malvids</taxon>
        <taxon>Malvales</taxon>
        <taxon>Malvaceae</taxon>
        <taxon>Malvoideae</taxon>
        <taxon>Gossypium</taxon>
    </lineage>
</organism>
<comment type="caution">
    <text evidence="2">The sequence shown here is derived from an EMBL/GenBank/DDBJ whole genome shotgun (WGS) entry which is preliminary data.</text>
</comment>